<gene>
    <name evidence="2" type="ORF">BTA35_0206315</name>
</gene>
<dbReference type="SUPFAM" id="SSF53335">
    <property type="entry name" value="S-adenosyl-L-methionine-dependent methyltransferases"/>
    <property type="match status" value="1"/>
</dbReference>
<protein>
    <recommendedName>
        <fullName evidence="1">Methyltransferase type 11 domain-containing protein</fullName>
    </recommendedName>
</protein>
<dbReference type="InterPro" id="IPR013216">
    <property type="entry name" value="Methyltransf_11"/>
</dbReference>
<dbReference type="EMBL" id="MTSD02000002">
    <property type="protein sequence ID" value="OOV87640.1"/>
    <property type="molecule type" value="Genomic_DNA"/>
</dbReference>
<dbReference type="STRING" id="966.BTA35_0206315"/>
<dbReference type="GO" id="GO:0008757">
    <property type="term" value="F:S-adenosylmethionine-dependent methyltransferase activity"/>
    <property type="evidence" value="ECO:0007669"/>
    <property type="project" value="InterPro"/>
</dbReference>
<sequence length="269" mass="30589">MGVDVKFAGFRQDKRTLSAFSEALELWWRQPLGRELFEAESARLEPFLAKTFGYHFLNLGVSPHVSLEHLSPIKHPMVWSPRLVTDAGGSVLVSQPDALPLPDDSIDVVLLHHLLDFVETPHLVLREAARVTQHKGHLVIVGFNPLSSWGACRFVHPRRRVPWGGRFIGLSRLNDWLTLLDYRIEDVETVMCRPAVNSRSWLEKSRWLESAGMLDRFGAAYIVWAKKEVGCSTPVRKPWQQKQFIPGVVSPASNKGMGRMRLRRPDNKS</sequence>
<reference evidence="2" key="1">
    <citation type="submission" date="2017-02" db="EMBL/GenBank/DDBJ databases">
        <title>Draft Genome Sequence of the Salt Water Bacterium Oceanospirillum linum ATCC 11336.</title>
        <authorList>
            <person name="Trachtenberg A.M."/>
            <person name="Carney J.G."/>
            <person name="Linnane J.D."/>
            <person name="Rheaume B.A."/>
            <person name="Pitts N.L."/>
            <person name="Mykles D.L."/>
            <person name="Maclea K.S."/>
        </authorList>
    </citation>
    <scope>NUCLEOTIDE SEQUENCE [LARGE SCALE GENOMIC DNA]</scope>
    <source>
        <strain evidence="2">ATCC 11336</strain>
    </source>
</reference>
<feature type="domain" description="Methyltransferase type 11" evidence="1">
    <location>
        <begin position="91"/>
        <end position="140"/>
    </location>
</feature>
<accession>A0A1T1HD33</accession>
<dbReference type="Proteomes" id="UP000190064">
    <property type="component" value="Unassembled WGS sequence"/>
</dbReference>
<evidence type="ECO:0000313" key="2">
    <source>
        <dbReference type="EMBL" id="OOV87640.1"/>
    </source>
</evidence>
<dbReference type="Gene3D" id="3.40.50.150">
    <property type="entry name" value="Vaccinia Virus protein VP39"/>
    <property type="match status" value="1"/>
</dbReference>
<evidence type="ECO:0000259" key="1">
    <source>
        <dbReference type="Pfam" id="PF08241"/>
    </source>
</evidence>
<name>A0A1T1HD33_OCELI</name>
<dbReference type="Pfam" id="PF08241">
    <property type="entry name" value="Methyltransf_11"/>
    <property type="match status" value="1"/>
</dbReference>
<dbReference type="AlphaFoldDB" id="A0A1T1HD33"/>
<proteinExistence type="predicted"/>
<comment type="caution">
    <text evidence="2">The sequence shown here is derived from an EMBL/GenBank/DDBJ whole genome shotgun (WGS) entry which is preliminary data.</text>
</comment>
<evidence type="ECO:0000313" key="3">
    <source>
        <dbReference type="Proteomes" id="UP000190064"/>
    </source>
</evidence>
<keyword evidence="3" id="KW-1185">Reference proteome</keyword>
<dbReference type="InterPro" id="IPR029063">
    <property type="entry name" value="SAM-dependent_MTases_sf"/>
</dbReference>
<organism evidence="2 3">
    <name type="scientific">Oceanospirillum linum</name>
    <dbReference type="NCBI Taxonomy" id="966"/>
    <lineage>
        <taxon>Bacteria</taxon>
        <taxon>Pseudomonadati</taxon>
        <taxon>Pseudomonadota</taxon>
        <taxon>Gammaproteobacteria</taxon>
        <taxon>Oceanospirillales</taxon>
        <taxon>Oceanospirillaceae</taxon>
        <taxon>Oceanospirillum</taxon>
    </lineage>
</organism>